<dbReference type="PANTHER" id="PTHR44688">
    <property type="entry name" value="DNA-BINDING TRANSCRIPTIONAL ACTIVATOR DEVR_DOSR"/>
    <property type="match status" value="1"/>
</dbReference>
<keyword evidence="2" id="KW-0238">DNA-binding</keyword>
<dbReference type="PANTHER" id="PTHR44688:SF16">
    <property type="entry name" value="DNA-BINDING TRANSCRIPTIONAL ACTIVATOR DEVR_DOSR"/>
    <property type="match status" value="1"/>
</dbReference>
<dbReference type="InterPro" id="IPR016032">
    <property type="entry name" value="Sig_transdc_resp-reg_C-effctor"/>
</dbReference>
<accession>A0A4R4JWG3</accession>
<evidence type="ECO:0000313" key="5">
    <source>
        <dbReference type="EMBL" id="TDB59124.1"/>
    </source>
</evidence>
<organism evidence="5 6">
    <name type="scientific">Arundinibacter roseus</name>
    <dbReference type="NCBI Taxonomy" id="2070510"/>
    <lineage>
        <taxon>Bacteria</taxon>
        <taxon>Pseudomonadati</taxon>
        <taxon>Bacteroidota</taxon>
        <taxon>Cytophagia</taxon>
        <taxon>Cytophagales</taxon>
        <taxon>Spirosomataceae</taxon>
        <taxon>Arundinibacter</taxon>
    </lineage>
</organism>
<comment type="caution">
    <text evidence="5">The sequence shown here is derived from an EMBL/GenBank/DDBJ whole genome shotgun (WGS) entry which is preliminary data.</text>
</comment>
<evidence type="ECO:0000256" key="2">
    <source>
        <dbReference type="ARBA" id="ARBA00023125"/>
    </source>
</evidence>
<dbReference type="SUPFAM" id="SSF46894">
    <property type="entry name" value="C-terminal effector domain of the bipartite response regulators"/>
    <property type="match status" value="1"/>
</dbReference>
<dbReference type="Gene3D" id="1.10.10.10">
    <property type="entry name" value="Winged helix-like DNA-binding domain superfamily/Winged helix DNA-binding domain"/>
    <property type="match status" value="1"/>
</dbReference>
<dbReference type="GO" id="GO:0003677">
    <property type="term" value="F:DNA binding"/>
    <property type="evidence" value="ECO:0007669"/>
    <property type="project" value="UniProtKB-KW"/>
</dbReference>
<evidence type="ECO:0000313" key="6">
    <source>
        <dbReference type="Proteomes" id="UP000295706"/>
    </source>
</evidence>
<dbReference type="SMART" id="SM00421">
    <property type="entry name" value="HTH_LUXR"/>
    <property type="match status" value="1"/>
</dbReference>
<feature type="domain" description="HTH luxR-type" evidence="4">
    <location>
        <begin position="205"/>
        <end position="270"/>
    </location>
</feature>
<dbReference type="Proteomes" id="UP000295706">
    <property type="component" value="Unassembled WGS sequence"/>
</dbReference>
<keyword evidence="6" id="KW-1185">Reference proteome</keyword>
<evidence type="ECO:0000256" key="3">
    <source>
        <dbReference type="ARBA" id="ARBA00023163"/>
    </source>
</evidence>
<dbReference type="PRINTS" id="PR00038">
    <property type="entry name" value="HTHLUXR"/>
</dbReference>
<dbReference type="OrthoDB" id="1727128at2"/>
<gene>
    <name evidence="5" type="ORF">EZE20_22605</name>
</gene>
<dbReference type="InterPro" id="IPR036388">
    <property type="entry name" value="WH-like_DNA-bd_sf"/>
</dbReference>
<evidence type="ECO:0000256" key="1">
    <source>
        <dbReference type="ARBA" id="ARBA00023015"/>
    </source>
</evidence>
<dbReference type="GO" id="GO:0006355">
    <property type="term" value="P:regulation of DNA-templated transcription"/>
    <property type="evidence" value="ECO:0007669"/>
    <property type="project" value="InterPro"/>
</dbReference>
<keyword evidence="1" id="KW-0805">Transcription regulation</keyword>
<evidence type="ECO:0000259" key="4">
    <source>
        <dbReference type="PROSITE" id="PS50043"/>
    </source>
</evidence>
<dbReference type="AlphaFoldDB" id="A0A4R4JWG3"/>
<dbReference type="InterPro" id="IPR000792">
    <property type="entry name" value="Tscrpt_reg_LuxR_C"/>
</dbReference>
<dbReference type="CDD" id="cd06170">
    <property type="entry name" value="LuxR_C_like"/>
    <property type="match status" value="1"/>
</dbReference>
<sequence>MMQDMEKPPMDELPFHQDYVQMWQDMNRPVWDKDPGTKYSELSKLIGQYAALNNQFISIFNTKTQSVEYMSPNYLDVLGYTCTEEDYKRWSTLYWMRDLPLAQSWFFVQMTLFFKNTVQPKLKAAQDKKALTWYMHNFLLTPPNGQLHHISLTGKGLELMPDGSMLVMMLIIKDIKMLIKENSPWWAEFTINENDRYVFHQNEKKFQKGSILSKRESEILELVKTGNDTKIIAEKLHISPHTVDKHRKNMIEFTGARDMSSLIQLCEIGKII</sequence>
<dbReference type="EMBL" id="SMJU01000021">
    <property type="protein sequence ID" value="TDB59124.1"/>
    <property type="molecule type" value="Genomic_DNA"/>
</dbReference>
<dbReference type="PROSITE" id="PS50043">
    <property type="entry name" value="HTH_LUXR_2"/>
    <property type="match status" value="1"/>
</dbReference>
<dbReference type="Gene3D" id="3.30.450.20">
    <property type="entry name" value="PAS domain"/>
    <property type="match status" value="1"/>
</dbReference>
<keyword evidence="3" id="KW-0804">Transcription</keyword>
<reference evidence="5 6" key="1">
    <citation type="submission" date="2019-02" db="EMBL/GenBank/DDBJ databases">
        <title>Arundinibacter roseus gen. nov., sp. nov., a new member of the family Cytophagaceae.</title>
        <authorList>
            <person name="Szuroczki S."/>
            <person name="Khayer B."/>
            <person name="Sproer C."/>
            <person name="Toumi M."/>
            <person name="Szabo A."/>
            <person name="Felfoldi T."/>
            <person name="Schumann P."/>
            <person name="Toth E."/>
        </authorList>
    </citation>
    <scope>NUCLEOTIDE SEQUENCE [LARGE SCALE GENOMIC DNA]</scope>
    <source>
        <strain evidence="5 6">DMA-k-7a</strain>
    </source>
</reference>
<protein>
    <submittedName>
        <fullName evidence="5">LuxR family transcriptional regulator</fullName>
    </submittedName>
</protein>
<dbReference type="Pfam" id="PF00196">
    <property type="entry name" value="GerE"/>
    <property type="match status" value="1"/>
</dbReference>
<name>A0A4R4JWG3_9BACT</name>
<proteinExistence type="predicted"/>